<dbReference type="EMBL" id="JAUKUA010000001">
    <property type="protein sequence ID" value="KAK0732169.1"/>
    <property type="molecule type" value="Genomic_DNA"/>
</dbReference>
<comment type="caution">
    <text evidence="3">The sequence shown here is derived from an EMBL/GenBank/DDBJ whole genome shotgun (WGS) entry which is preliminary data.</text>
</comment>
<dbReference type="GO" id="GO:0043531">
    <property type="term" value="F:ADP binding"/>
    <property type="evidence" value="ECO:0007669"/>
    <property type="project" value="InterPro"/>
</dbReference>
<feature type="domain" description="NB-ARC" evidence="2">
    <location>
        <begin position="256"/>
        <end position="404"/>
    </location>
</feature>
<dbReference type="Pfam" id="PF00931">
    <property type="entry name" value="NB-ARC"/>
    <property type="match status" value="1"/>
</dbReference>
<keyword evidence="4" id="KW-1185">Reference proteome</keyword>
<sequence length="861" mass="97460">MSRVSISLSGSEPEGSLDDTSGVTVSTSSSGGALQPYMKNLRDNDRARIQRVDTLEGLMRHVDQLRGQYAGEKWSRFFDFLKPVMSWLSGYNTCINSFLQASPPEFVMLWGSMAFVLEVCACHVCLYIPATGPQHHLIEELKTKLLQITTQLHHICEDAIAFFSRHPVVNYIYAIFRPLGDKISPRLQRIRKLLASIELDAQTITRTLHQDELVYEIKRLAPRLTGDVSDHRTMLLSKLPFQNLPAGQNPRFFGREAELTRLEEYLSPGMEPERLSCSCIYGLVGFGKTEIALEFAFRNLDVYDAILWVAAETQAKLLESFSVIARKLNLVDEWSVHHSDQCRDLVWQWLHNFWPPLGHAFKWLLIFDNVTDSSVVSSNWPRTSRGAVLVTCKSWAIASRFSSMAGRKTAAVSVDVFEPRAATMFLLSFLDTEAPTPADEKLASRIAQSVKYHPLALKMVGSYIRRRQNTLAAFLQEHPDFERDFLFHPALEESIDEKDLRHQSTIANVWAKSVQCLDTNTRLLIDMLALLDEDGGTRIKSHLLIQSVVDRSLSPRERSFIFNRLIFYLNTAFPDQADGQPLHSQWERCEELASQVQALFAVYFRHRDDFPDSPILLCEIGVRCAWYAIKIGGQYDAGIKMADQSISLCERALGNGRHPGYSTWFINDMISHHINVKATIEMQKPTVDHGLQLAQRVCDIRTANKRPDGLSSKDEFWIASAKGNLSVSLMALGRAEEAMDIISGLLEREDMKPNVDLYLSNACLCSTIMRRLGTAMEYNTKAMDAVRLLRGQGDDTAQMAICYFYLSGIHRRNGNIDGASTAMKRCLEIRERLMPRHHSTAFAHHQMGAILHVAGNYQESM</sequence>
<reference evidence="3" key="1">
    <citation type="submission" date="2023-06" db="EMBL/GenBank/DDBJ databases">
        <title>Genome-scale phylogeny and comparative genomics of the fungal order Sordariales.</title>
        <authorList>
            <consortium name="Lawrence Berkeley National Laboratory"/>
            <person name="Hensen N."/>
            <person name="Bonometti L."/>
            <person name="Westerberg I."/>
            <person name="Brannstrom I.O."/>
            <person name="Guillou S."/>
            <person name="Cros-Aarteil S."/>
            <person name="Calhoun S."/>
            <person name="Haridas S."/>
            <person name="Kuo A."/>
            <person name="Mondo S."/>
            <person name="Pangilinan J."/>
            <person name="Riley R."/>
            <person name="Labutti K."/>
            <person name="Andreopoulos B."/>
            <person name="Lipzen A."/>
            <person name="Chen C."/>
            <person name="Yanf M."/>
            <person name="Daum C."/>
            <person name="Ng V."/>
            <person name="Clum A."/>
            <person name="Steindorff A."/>
            <person name="Ohm R."/>
            <person name="Martin F."/>
            <person name="Silar P."/>
            <person name="Natvig D."/>
            <person name="Lalanne C."/>
            <person name="Gautier V."/>
            <person name="Ament-Velasquez S.L."/>
            <person name="Kruys A."/>
            <person name="Hutchinson M.I."/>
            <person name="Powell A.J."/>
            <person name="Barry K."/>
            <person name="Miller A.N."/>
            <person name="Grigoriev I.V."/>
            <person name="Debuchy R."/>
            <person name="Gladieux P."/>
            <person name="Thoren M.H."/>
            <person name="Johannesson H."/>
        </authorList>
    </citation>
    <scope>NUCLEOTIDE SEQUENCE</scope>
    <source>
        <strain evidence="3">SMH4607-1</strain>
    </source>
</reference>
<protein>
    <recommendedName>
        <fullName evidence="2">NB-ARC domain-containing protein</fullName>
    </recommendedName>
</protein>
<evidence type="ECO:0000256" key="1">
    <source>
        <dbReference type="SAM" id="MobiDB-lite"/>
    </source>
</evidence>
<dbReference type="AlphaFoldDB" id="A0AA40E8H4"/>
<proteinExistence type="predicted"/>
<feature type="compositionally biased region" description="Low complexity" evidence="1">
    <location>
        <begin position="20"/>
        <end position="32"/>
    </location>
</feature>
<dbReference type="InterPro" id="IPR011990">
    <property type="entry name" value="TPR-like_helical_dom_sf"/>
</dbReference>
<evidence type="ECO:0000313" key="3">
    <source>
        <dbReference type="EMBL" id="KAK0732169.1"/>
    </source>
</evidence>
<accession>A0AA40E8H4</accession>
<dbReference type="PANTHER" id="PTHR35205:SF1">
    <property type="entry name" value="ZU5 DOMAIN-CONTAINING PROTEIN"/>
    <property type="match status" value="1"/>
</dbReference>
<dbReference type="Proteomes" id="UP001172102">
    <property type="component" value="Unassembled WGS sequence"/>
</dbReference>
<evidence type="ECO:0000313" key="4">
    <source>
        <dbReference type="Proteomes" id="UP001172102"/>
    </source>
</evidence>
<dbReference type="PANTHER" id="PTHR35205">
    <property type="entry name" value="NB-ARC AND TPR DOMAIN PROTEIN"/>
    <property type="match status" value="1"/>
</dbReference>
<dbReference type="Gene3D" id="1.25.40.10">
    <property type="entry name" value="Tetratricopeptide repeat domain"/>
    <property type="match status" value="1"/>
</dbReference>
<dbReference type="Pfam" id="PF13374">
    <property type="entry name" value="TPR_10"/>
    <property type="match status" value="1"/>
</dbReference>
<name>A0AA40E8H4_9PEZI</name>
<dbReference type="SUPFAM" id="SSF48452">
    <property type="entry name" value="TPR-like"/>
    <property type="match status" value="1"/>
</dbReference>
<organism evidence="3 4">
    <name type="scientific">Lasiosphaeris hirsuta</name>
    <dbReference type="NCBI Taxonomy" id="260670"/>
    <lineage>
        <taxon>Eukaryota</taxon>
        <taxon>Fungi</taxon>
        <taxon>Dikarya</taxon>
        <taxon>Ascomycota</taxon>
        <taxon>Pezizomycotina</taxon>
        <taxon>Sordariomycetes</taxon>
        <taxon>Sordariomycetidae</taxon>
        <taxon>Sordariales</taxon>
        <taxon>Lasiosphaeriaceae</taxon>
        <taxon>Lasiosphaeris</taxon>
    </lineage>
</organism>
<gene>
    <name evidence="3" type="ORF">B0H67DRAFT_475065</name>
</gene>
<dbReference type="InterPro" id="IPR002182">
    <property type="entry name" value="NB-ARC"/>
</dbReference>
<dbReference type="InterPro" id="IPR027417">
    <property type="entry name" value="P-loop_NTPase"/>
</dbReference>
<dbReference type="SUPFAM" id="SSF52540">
    <property type="entry name" value="P-loop containing nucleoside triphosphate hydrolases"/>
    <property type="match status" value="1"/>
</dbReference>
<dbReference type="Gene3D" id="3.40.50.300">
    <property type="entry name" value="P-loop containing nucleotide triphosphate hydrolases"/>
    <property type="match status" value="1"/>
</dbReference>
<evidence type="ECO:0000259" key="2">
    <source>
        <dbReference type="Pfam" id="PF00931"/>
    </source>
</evidence>
<feature type="region of interest" description="Disordered" evidence="1">
    <location>
        <begin position="1"/>
        <end position="35"/>
    </location>
</feature>
<feature type="compositionally biased region" description="Polar residues" evidence="1">
    <location>
        <begin position="1"/>
        <end position="10"/>
    </location>
</feature>